<name>A0ABS7NZI9_9NOCA</name>
<gene>
    <name evidence="1" type="ORF">HQ603_02165</name>
</gene>
<dbReference type="GO" id="GO:0032259">
    <property type="term" value="P:methylation"/>
    <property type="evidence" value="ECO:0007669"/>
    <property type="project" value="UniProtKB-KW"/>
</dbReference>
<dbReference type="PANTHER" id="PTHR44068">
    <property type="entry name" value="ZGC:194242"/>
    <property type="match status" value="1"/>
</dbReference>
<sequence length="246" mass="26896">MLTMDFDRLGFGVGDRVIDIGCGLGRHSYELYRRGAHVVAFDRNAAELDEVKVMFGAMEAESQVPASASAETMVGDALALPFPDGHFDGVVVSEMLEHIPDDRAAIAEIARVVRPGGTVAVSVPRWLPERVCWALSDEYHANEGGHVRIYRASALRAALTEAGLEVTHSHHAHALHAPFWWLKCAVGVNRDDNPLVRAYHSMLVWDMMKAPAVTRWAERVLDPVIGKSVVIYLRKPPQAGRGGAAS</sequence>
<keyword evidence="2" id="KW-1185">Reference proteome</keyword>
<organism evidence="1 2">
    <name type="scientific">Rhodococcoides corynebacterioides</name>
    <dbReference type="NCBI Taxonomy" id="53972"/>
    <lineage>
        <taxon>Bacteria</taxon>
        <taxon>Bacillati</taxon>
        <taxon>Actinomycetota</taxon>
        <taxon>Actinomycetes</taxon>
        <taxon>Mycobacteriales</taxon>
        <taxon>Nocardiaceae</taxon>
        <taxon>Rhodococcoides</taxon>
    </lineage>
</organism>
<dbReference type="RefSeq" id="WP_222682711.1">
    <property type="nucleotide sequence ID" value="NZ_JABUBT010000001.1"/>
</dbReference>
<dbReference type="InterPro" id="IPR050447">
    <property type="entry name" value="Erg6_SMT_methyltransf"/>
</dbReference>
<dbReference type="Gene3D" id="3.40.50.150">
    <property type="entry name" value="Vaccinia Virus protein VP39"/>
    <property type="match status" value="1"/>
</dbReference>
<comment type="caution">
    <text evidence="1">The sequence shown here is derived from an EMBL/GenBank/DDBJ whole genome shotgun (WGS) entry which is preliminary data.</text>
</comment>
<dbReference type="Pfam" id="PF13489">
    <property type="entry name" value="Methyltransf_23"/>
    <property type="match status" value="1"/>
</dbReference>
<proteinExistence type="predicted"/>
<dbReference type="PANTHER" id="PTHR44068:SF11">
    <property type="entry name" value="GERANYL DIPHOSPHATE 2-C-METHYLTRANSFERASE"/>
    <property type="match status" value="1"/>
</dbReference>
<dbReference type="SUPFAM" id="SSF53335">
    <property type="entry name" value="S-adenosyl-L-methionine-dependent methyltransferases"/>
    <property type="match status" value="1"/>
</dbReference>
<dbReference type="EMBL" id="JABUBU010000001">
    <property type="protein sequence ID" value="MBY6365550.1"/>
    <property type="molecule type" value="Genomic_DNA"/>
</dbReference>
<evidence type="ECO:0000313" key="1">
    <source>
        <dbReference type="EMBL" id="MBY6365550.1"/>
    </source>
</evidence>
<keyword evidence="1" id="KW-0489">Methyltransferase</keyword>
<dbReference type="Proteomes" id="UP000825228">
    <property type="component" value="Unassembled WGS sequence"/>
</dbReference>
<evidence type="ECO:0000313" key="2">
    <source>
        <dbReference type="Proteomes" id="UP000825228"/>
    </source>
</evidence>
<reference evidence="1 2" key="1">
    <citation type="submission" date="2020-06" db="EMBL/GenBank/DDBJ databases">
        <title>Taxonomy, biology and ecology of Rhodococcus bacteria occurring in California pistachio and other woody hosts as revealed by genome sequence analyses.</title>
        <authorList>
            <person name="Gai Y."/>
            <person name="Riely B."/>
        </authorList>
    </citation>
    <scope>NUCLEOTIDE SEQUENCE [LARGE SCALE GENOMIC DNA]</scope>
    <source>
        <strain evidence="1 2">BP-281</strain>
    </source>
</reference>
<protein>
    <submittedName>
        <fullName evidence="1">Methyltransferase domain-containing protein</fullName>
    </submittedName>
</protein>
<dbReference type="InterPro" id="IPR029063">
    <property type="entry name" value="SAM-dependent_MTases_sf"/>
</dbReference>
<accession>A0ABS7NZI9</accession>
<dbReference type="GO" id="GO:0008168">
    <property type="term" value="F:methyltransferase activity"/>
    <property type="evidence" value="ECO:0007669"/>
    <property type="project" value="UniProtKB-KW"/>
</dbReference>
<keyword evidence="1" id="KW-0808">Transferase</keyword>
<dbReference type="CDD" id="cd02440">
    <property type="entry name" value="AdoMet_MTases"/>
    <property type="match status" value="1"/>
</dbReference>